<gene>
    <name evidence="2" type="ORF">cubi_03329</name>
</gene>
<dbReference type="VEuPathDB" id="CryptoDB:cubi_03329"/>
<comment type="caution">
    <text evidence="2">The sequence shown here is derived from an EMBL/GenBank/DDBJ whole genome shotgun (WGS) entry which is preliminary data.</text>
</comment>
<dbReference type="OrthoDB" id="21550at2759"/>
<dbReference type="AlphaFoldDB" id="A0A1J4MEF1"/>
<dbReference type="Proteomes" id="UP000186176">
    <property type="component" value="Unassembled WGS sequence"/>
</dbReference>
<dbReference type="InterPro" id="IPR007504">
    <property type="entry name" value="H/ACA_rnp_Gar1/Naf1"/>
</dbReference>
<keyword evidence="2" id="KW-0238">DNA-binding</keyword>
<dbReference type="Gene3D" id="2.40.10.230">
    <property type="entry name" value="Probable tRNA pseudouridine synthase domain"/>
    <property type="match status" value="1"/>
</dbReference>
<name>A0A1J4MEF1_9CRYT</name>
<dbReference type="InterPro" id="IPR009000">
    <property type="entry name" value="Transl_B-barrel_sf"/>
</dbReference>
<dbReference type="GO" id="GO:0001522">
    <property type="term" value="P:pseudouridine synthesis"/>
    <property type="evidence" value="ECO:0007669"/>
    <property type="project" value="InterPro"/>
</dbReference>
<dbReference type="GeneID" id="39980121"/>
<proteinExistence type="predicted"/>
<feature type="compositionally biased region" description="Polar residues" evidence="1">
    <location>
        <begin position="306"/>
        <end position="325"/>
    </location>
</feature>
<sequence>MKAESNELSEGQIVIDGETEIDDLLLASKFAELENYKSASILTGIESSRGRKPLIEKSSEDVDIILTDEECDNSEDDGYESSENEDNEIKELIRKEMIYRHKTFENQECKYEILGEKLSDNYLAQFGISLDKNKETKNTLSDISECENEMAESDDEIIKKEHPSNINKDSHLENFEEKLNWLPNIEILDMPEKVDINLPCEFVGEIYSIINDGAIFGMEGIFIVKSDPSTIMLDLGSVLCLEDKTIIGTIIDTFGPITSAFYVLSKQSNVDNNLLKVGTKIYCDRRHSTILGKAGKIQCSYLSSTNTGNKKSQLFSTSTSKSPFSNKDFKKDPKINHPNSSNFNSKDETSVGSEIENGEVIPDDYDEEDEGQEESGDDISVGLNEVLIKKFVEKYDNLSHIQESAVEDSITNNSLPKKHKEFQKKLNNHNQGYHHKNKNNRKHSNQNNINFSGRSQCNKDRNFNRFKSFGSGNMYPKNSFSNFDSRFGNINHQNNTTKQNFGMEYRYNQNNNLFQNLQNNYSHFPYANTNSTFNIQEIQQNRELQFYNHHNSGSKLPVSFHSQSQTHQMYPNSSSNPHHYSQYYQNTDGVQLQHTQLSYQNRNTNQITTGFESNQYSVNNQYSHGNGSVGSQYMYNNTGCESGNRSVNYMDIGHPGSIPTWANFPCNNGNKYSTR</sequence>
<evidence type="ECO:0000313" key="3">
    <source>
        <dbReference type="Proteomes" id="UP000186176"/>
    </source>
</evidence>
<dbReference type="SUPFAM" id="SSF50447">
    <property type="entry name" value="Translation proteins"/>
    <property type="match status" value="1"/>
</dbReference>
<feature type="region of interest" description="Disordered" evidence="1">
    <location>
        <begin position="306"/>
        <end position="379"/>
    </location>
</feature>
<dbReference type="GO" id="GO:0003677">
    <property type="term" value="F:DNA binding"/>
    <property type="evidence" value="ECO:0007669"/>
    <property type="project" value="UniProtKB-KW"/>
</dbReference>
<protein>
    <submittedName>
        <fullName evidence="2">Homeobox-containing protein</fullName>
    </submittedName>
</protein>
<feature type="region of interest" description="Disordered" evidence="1">
    <location>
        <begin position="430"/>
        <end position="459"/>
    </location>
</feature>
<reference evidence="2 3" key="1">
    <citation type="submission" date="2016-10" db="EMBL/GenBank/DDBJ databases">
        <title>Reductive evolution of mitochondrial metabolism and differential evolution of invasion-related proteins in Cryptosporidium.</title>
        <authorList>
            <person name="Liu S."/>
            <person name="Roellig D.M."/>
            <person name="Guo Y."/>
            <person name="Li N."/>
            <person name="Frace M.A."/>
            <person name="Tang K."/>
            <person name="Zhang L."/>
            <person name="Feng Y."/>
            <person name="Xiao L."/>
        </authorList>
    </citation>
    <scope>NUCLEOTIDE SEQUENCE [LARGE SCALE GENOMIC DNA]</scope>
    <source>
        <strain evidence="2">39726</strain>
    </source>
</reference>
<feature type="compositionally biased region" description="Basic residues" evidence="1">
    <location>
        <begin position="432"/>
        <end position="444"/>
    </location>
</feature>
<dbReference type="EMBL" id="LRBP01000021">
    <property type="protein sequence ID" value="OII72593.1"/>
    <property type="molecule type" value="Genomic_DNA"/>
</dbReference>
<dbReference type="InterPro" id="IPR038664">
    <property type="entry name" value="Gar1/Naf1_Cbf5-bd_sf"/>
</dbReference>
<evidence type="ECO:0000313" key="2">
    <source>
        <dbReference type="EMBL" id="OII72593.1"/>
    </source>
</evidence>
<dbReference type="Pfam" id="PF04410">
    <property type="entry name" value="Gar1"/>
    <property type="match status" value="1"/>
</dbReference>
<keyword evidence="3" id="KW-1185">Reference proteome</keyword>
<evidence type="ECO:0000256" key="1">
    <source>
        <dbReference type="SAM" id="MobiDB-lite"/>
    </source>
</evidence>
<dbReference type="RefSeq" id="XP_028874055.1">
    <property type="nucleotide sequence ID" value="XM_029020342.1"/>
</dbReference>
<feature type="compositionally biased region" description="Acidic residues" evidence="1">
    <location>
        <begin position="361"/>
        <end position="377"/>
    </location>
</feature>
<organism evidence="2 3">
    <name type="scientific">Cryptosporidium ubiquitum</name>
    <dbReference type="NCBI Taxonomy" id="857276"/>
    <lineage>
        <taxon>Eukaryota</taxon>
        <taxon>Sar</taxon>
        <taxon>Alveolata</taxon>
        <taxon>Apicomplexa</taxon>
        <taxon>Conoidasida</taxon>
        <taxon>Coccidia</taxon>
        <taxon>Eucoccidiorida</taxon>
        <taxon>Eimeriorina</taxon>
        <taxon>Cryptosporidiidae</taxon>
        <taxon>Cryptosporidium</taxon>
    </lineage>
</organism>
<keyword evidence="2" id="KW-0371">Homeobox</keyword>
<dbReference type="GO" id="GO:0042254">
    <property type="term" value="P:ribosome biogenesis"/>
    <property type="evidence" value="ECO:0007669"/>
    <property type="project" value="InterPro"/>
</dbReference>
<accession>A0A1J4MEF1</accession>